<dbReference type="AlphaFoldDB" id="A0A6G0VWT3"/>
<dbReference type="SUPFAM" id="SSF53098">
    <property type="entry name" value="Ribonuclease H-like"/>
    <property type="match status" value="1"/>
</dbReference>
<gene>
    <name evidence="7" type="ORF">FWK35_00034019</name>
</gene>
<comment type="caution">
    <text evidence="7">The sequence shown here is derived from an EMBL/GenBank/DDBJ whole genome shotgun (WGS) entry which is preliminary data.</text>
</comment>
<dbReference type="GO" id="GO:0008270">
    <property type="term" value="F:zinc ion binding"/>
    <property type="evidence" value="ECO:0007669"/>
    <property type="project" value="UniProtKB-KW"/>
</dbReference>
<evidence type="ECO:0000313" key="7">
    <source>
        <dbReference type="EMBL" id="KAF0711050.1"/>
    </source>
</evidence>
<keyword evidence="2" id="KW-0479">Metal-binding</keyword>
<evidence type="ECO:0000256" key="3">
    <source>
        <dbReference type="ARBA" id="ARBA00022771"/>
    </source>
</evidence>
<evidence type="ECO:0000256" key="6">
    <source>
        <dbReference type="SAM" id="MobiDB-lite"/>
    </source>
</evidence>
<keyword evidence="5" id="KW-0539">Nucleus</keyword>
<evidence type="ECO:0000256" key="2">
    <source>
        <dbReference type="ARBA" id="ARBA00022723"/>
    </source>
</evidence>
<keyword evidence="8" id="KW-1185">Reference proteome</keyword>
<reference evidence="7 8" key="1">
    <citation type="submission" date="2019-08" db="EMBL/GenBank/DDBJ databases">
        <title>Whole genome of Aphis craccivora.</title>
        <authorList>
            <person name="Voronova N.V."/>
            <person name="Shulinski R.S."/>
            <person name="Bandarenka Y.V."/>
            <person name="Zhorov D.G."/>
            <person name="Warner D."/>
        </authorList>
    </citation>
    <scope>NUCLEOTIDE SEQUENCE [LARGE SCALE GENOMIC DNA]</scope>
    <source>
        <strain evidence="7">180601</strain>
        <tissue evidence="7">Whole Body</tissue>
    </source>
</reference>
<comment type="subcellular location">
    <subcellularLocation>
        <location evidence="1">Nucleus</location>
    </subcellularLocation>
</comment>
<dbReference type="InterPro" id="IPR012337">
    <property type="entry name" value="RNaseH-like_sf"/>
</dbReference>
<feature type="non-terminal residue" evidence="7">
    <location>
        <position position="345"/>
    </location>
</feature>
<organism evidence="7 8">
    <name type="scientific">Aphis craccivora</name>
    <name type="common">Cowpea aphid</name>
    <dbReference type="NCBI Taxonomy" id="307492"/>
    <lineage>
        <taxon>Eukaryota</taxon>
        <taxon>Metazoa</taxon>
        <taxon>Ecdysozoa</taxon>
        <taxon>Arthropoda</taxon>
        <taxon>Hexapoda</taxon>
        <taxon>Insecta</taxon>
        <taxon>Pterygota</taxon>
        <taxon>Neoptera</taxon>
        <taxon>Paraneoptera</taxon>
        <taxon>Hemiptera</taxon>
        <taxon>Sternorrhyncha</taxon>
        <taxon>Aphidomorpha</taxon>
        <taxon>Aphidoidea</taxon>
        <taxon>Aphididae</taxon>
        <taxon>Aphidini</taxon>
        <taxon>Aphis</taxon>
        <taxon>Aphis</taxon>
    </lineage>
</organism>
<protein>
    <submittedName>
        <fullName evidence="7">Zinc finger BED domain-containing protein RICESLEEPER 1-like isoform X1</fullName>
    </submittedName>
</protein>
<feature type="compositionally biased region" description="Acidic residues" evidence="6">
    <location>
        <begin position="242"/>
        <end position="261"/>
    </location>
</feature>
<dbReference type="PANTHER" id="PTHR46481:SF10">
    <property type="entry name" value="ZINC FINGER BED DOMAIN-CONTAINING PROTEIN 39"/>
    <property type="match status" value="1"/>
</dbReference>
<dbReference type="PANTHER" id="PTHR46481">
    <property type="entry name" value="ZINC FINGER BED DOMAIN-CONTAINING PROTEIN 4"/>
    <property type="match status" value="1"/>
</dbReference>
<name>A0A6G0VWT3_APHCR</name>
<feature type="region of interest" description="Disordered" evidence="6">
    <location>
        <begin position="242"/>
        <end position="267"/>
    </location>
</feature>
<evidence type="ECO:0000313" key="8">
    <source>
        <dbReference type="Proteomes" id="UP000478052"/>
    </source>
</evidence>
<accession>A0A6G0VWT3</accession>
<keyword evidence="4" id="KW-0862">Zinc</keyword>
<proteinExistence type="predicted"/>
<evidence type="ECO:0000256" key="4">
    <source>
        <dbReference type="ARBA" id="ARBA00022833"/>
    </source>
</evidence>
<dbReference type="Proteomes" id="UP000478052">
    <property type="component" value="Unassembled WGS sequence"/>
</dbReference>
<evidence type="ECO:0000256" key="1">
    <source>
        <dbReference type="ARBA" id="ARBA00004123"/>
    </source>
</evidence>
<evidence type="ECO:0000256" key="5">
    <source>
        <dbReference type="ARBA" id="ARBA00023242"/>
    </source>
</evidence>
<dbReference type="EMBL" id="VUJU01011426">
    <property type="protein sequence ID" value="KAF0711050.1"/>
    <property type="molecule type" value="Genomic_DNA"/>
</dbReference>
<sequence>MGRTISNPVIRMYFVYDLSTNTSTCTILDCPHPLRSGRHAGNLENHIKAFHPNEYKELRKQKTGPLDKMISVTKTTLTNVKLNKNNIIDACVQLVTTNGRLFTLLNDTGFRMIMDPIMNSIGGGFRMNFQNIKQHVNSQAENIVKNIKYDVIGKLISIKVDCVTRLNRSILGVNVQYIIDGKLYIKTLGMPELLSRHSSDYLKEILLNILKKYDINKNQVYSITCDNGANIVKMVNIFNENTEDQESEEESENESEDESEEVTTSNIVNDDFDLSENAIHAIVSQTNVTSNVDVLQDEVARAINNNSEVNGITQCIRCSVHTFQLCVESGLKEPLIQKLLTKTRK</sequence>
<dbReference type="OrthoDB" id="5103at2759"/>
<dbReference type="GO" id="GO:0005634">
    <property type="term" value="C:nucleus"/>
    <property type="evidence" value="ECO:0007669"/>
    <property type="project" value="UniProtKB-SubCell"/>
</dbReference>
<dbReference type="InterPro" id="IPR052035">
    <property type="entry name" value="ZnF_BED_domain_contain"/>
</dbReference>
<keyword evidence="3" id="KW-0863">Zinc-finger</keyword>